<name>A0A085VEG8_PSESX</name>
<evidence type="ECO:0000259" key="6">
    <source>
        <dbReference type="PROSITE" id="PS50887"/>
    </source>
</evidence>
<keyword evidence="7" id="KW-0418">Kinase</keyword>
<dbReference type="InterPro" id="IPR050469">
    <property type="entry name" value="Diguanylate_Cyclase"/>
</dbReference>
<dbReference type="InterPro" id="IPR029787">
    <property type="entry name" value="Nucleotide_cyclase"/>
</dbReference>
<dbReference type="PANTHER" id="PTHR45138">
    <property type="entry name" value="REGULATORY COMPONENTS OF SENSORY TRANSDUCTION SYSTEM"/>
    <property type="match status" value="1"/>
</dbReference>
<dbReference type="GO" id="GO:0043709">
    <property type="term" value="P:cell adhesion involved in single-species biofilm formation"/>
    <property type="evidence" value="ECO:0007669"/>
    <property type="project" value="TreeGrafter"/>
</dbReference>
<protein>
    <recommendedName>
        <fullName evidence="3">diguanylate cyclase</fullName>
        <ecNumber evidence="3">2.7.7.65</ecNumber>
    </recommendedName>
</protein>
<evidence type="ECO:0000313" key="8">
    <source>
        <dbReference type="Proteomes" id="UP000028631"/>
    </source>
</evidence>
<dbReference type="Pfam" id="PF00990">
    <property type="entry name" value="GGDEF"/>
    <property type="match status" value="1"/>
</dbReference>
<evidence type="ECO:0000256" key="3">
    <source>
        <dbReference type="ARBA" id="ARBA00012528"/>
    </source>
</evidence>
<evidence type="ECO:0000256" key="4">
    <source>
        <dbReference type="ARBA" id="ARBA00034247"/>
    </source>
</evidence>
<dbReference type="CDD" id="cd01949">
    <property type="entry name" value="GGDEF"/>
    <property type="match status" value="1"/>
</dbReference>
<dbReference type="Proteomes" id="UP000028631">
    <property type="component" value="Unassembled WGS sequence"/>
</dbReference>
<dbReference type="GO" id="GO:0016301">
    <property type="term" value="F:kinase activity"/>
    <property type="evidence" value="ECO:0007669"/>
    <property type="project" value="UniProtKB-KW"/>
</dbReference>
<comment type="caution">
    <text evidence="7">The sequence shown here is derived from an EMBL/GenBank/DDBJ whole genome shotgun (WGS) entry which is preliminary data.</text>
</comment>
<dbReference type="EC" id="2.7.7.65" evidence="3"/>
<dbReference type="SMART" id="SM00267">
    <property type="entry name" value="GGDEF"/>
    <property type="match status" value="1"/>
</dbReference>
<dbReference type="GO" id="GO:0005886">
    <property type="term" value="C:plasma membrane"/>
    <property type="evidence" value="ECO:0007669"/>
    <property type="project" value="UniProtKB-SubCell"/>
</dbReference>
<comment type="subcellular location">
    <subcellularLocation>
        <location evidence="2">Cell inner membrane</location>
    </subcellularLocation>
</comment>
<dbReference type="PROSITE" id="PS50887">
    <property type="entry name" value="GGDEF"/>
    <property type="match status" value="1"/>
</dbReference>
<feature type="domain" description="GGDEF" evidence="6">
    <location>
        <begin position="214"/>
        <end position="346"/>
    </location>
</feature>
<dbReference type="EMBL" id="JPQU01000053">
    <property type="protein sequence ID" value="KFE53831.1"/>
    <property type="molecule type" value="Genomic_DNA"/>
</dbReference>
<dbReference type="InterPro" id="IPR007894">
    <property type="entry name" value="MASE2"/>
</dbReference>
<feature type="transmembrane region" description="Helical" evidence="5">
    <location>
        <begin position="83"/>
        <end position="104"/>
    </location>
</feature>
<sequence>MVSHEGRGHSFAKRIYWVRSLGVGIGFFSVAATMYPLHPPLWVWAVMLCNAIIWPPIALWLATRSRQPFHAERRNILVDSLAGGFWAGAMGFNPLPTVTVLAMMAMHNLAAGGKPLFLRGIVAQIAGALISVLLFHQPFVSYSSPLQIYACLPVLIVYPMFVGYASYQLAVKLSEHKHILGKLSRTDSLTGLINHGSWKDLLQLEFARCEALSRETSIALIDIDHFKAINDTHGHIIGDSVLKRLSAALIASLRETDLAGRYGGDEFCVILPNTSAALAWQILEQLRRNALEVRNPHLPHLELSLSIGIATYRPDMTDAACWLNEADKALYIAKTTGRNRVCLAESNVIDFPRSGFGNAALEHE</sequence>
<keyword evidence="5" id="KW-1133">Transmembrane helix</keyword>
<evidence type="ECO:0000313" key="7">
    <source>
        <dbReference type="EMBL" id="KFE53831.1"/>
    </source>
</evidence>
<dbReference type="Gene3D" id="3.30.70.270">
    <property type="match status" value="1"/>
</dbReference>
<organism evidence="7 8">
    <name type="scientific">Pseudomonas syringae</name>
    <dbReference type="NCBI Taxonomy" id="317"/>
    <lineage>
        <taxon>Bacteria</taxon>
        <taxon>Pseudomonadati</taxon>
        <taxon>Pseudomonadota</taxon>
        <taxon>Gammaproteobacteria</taxon>
        <taxon>Pseudomonadales</taxon>
        <taxon>Pseudomonadaceae</taxon>
        <taxon>Pseudomonas</taxon>
    </lineage>
</organism>
<feature type="transmembrane region" description="Helical" evidence="5">
    <location>
        <begin position="116"/>
        <end position="136"/>
    </location>
</feature>
<evidence type="ECO:0000256" key="2">
    <source>
        <dbReference type="ARBA" id="ARBA00004533"/>
    </source>
</evidence>
<dbReference type="Pfam" id="PF05230">
    <property type="entry name" value="MASE2"/>
    <property type="match status" value="1"/>
</dbReference>
<accession>A0A085VEG8</accession>
<dbReference type="NCBIfam" id="TIGR00254">
    <property type="entry name" value="GGDEF"/>
    <property type="match status" value="1"/>
</dbReference>
<dbReference type="FunFam" id="3.30.70.270:FF:000001">
    <property type="entry name" value="Diguanylate cyclase domain protein"/>
    <property type="match status" value="1"/>
</dbReference>
<proteinExistence type="predicted"/>
<reference evidence="7 8" key="1">
    <citation type="submission" date="2014-07" db="EMBL/GenBank/DDBJ databases">
        <title>Draft Genome Sequences of Environmental Pseudomonas syringae strains.</title>
        <authorList>
            <person name="Baltrus D.A."/>
            <person name="Berge O."/>
            <person name="Morris C."/>
        </authorList>
    </citation>
    <scope>NUCLEOTIDE SEQUENCE [LARGE SCALE GENOMIC DNA]</scope>
    <source>
        <strain evidence="7 8">GAW0119</strain>
    </source>
</reference>
<dbReference type="GO" id="GO:0052621">
    <property type="term" value="F:diguanylate cyclase activity"/>
    <property type="evidence" value="ECO:0007669"/>
    <property type="project" value="UniProtKB-EC"/>
</dbReference>
<dbReference type="InterPro" id="IPR043128">
    <property type="entry name" value="Rev_trsase/Diguanyl_cyclase"/>
</dbReference>
<dbReference type="RefSeq" id="WP_032630199.1">
    <property type="nucleotide sequence ID" value="NZ_JPQU01000053.1"/>
</dbReference>
<dbReference type="SUPFAM" id="SSF55073">
    <property type="entry name" value="Nucleotide cyclase"/>
    <property type="match status" value="1"/>
</dbReference>
<keyword evidence="5" id="KW-0812">Transmembrane</keyword>
<keyword evidence="8" id="KW-1185">Reference proteome</keyword>
<feature type="transmembrane region" description="Helical" evidence="5">
    <location>
        <begin position="41"/>
        <end position="62"/>
    </location>
</feature>
<gene>
    <name evidence="7" type="ORF">IV01_18555</name>
</gene>
<dbReference type="OrthoDB" id="9812260at2"/>
<dbReference type="InterPro" id="IPR000160">
    <property type="entry name" value="GGDEF_dom"/>
</dbReference>
<keyword evidence="7" id="KW-0808">Transferase</keyword>
<feature type="transmembrane region" description="Helical" evidence="5">
    <location>
        <begin position="148"/>
        <end position="167"/>
    </location>
</feature>
<dbReference type="AlphaFoldDB" id="A0A085VEG8"/>
<evidence type="ECO:0000256" key="1">
    <source>
        <dbReference type="ARBA" id="ARBA00001946"/>
    </source>
</evidence>
<dbReference type="PATRIC" id="fig|317.175.peg.3867"/>
<comment type="catalytic activity">
    <reaction evidence="4">
        <text>2 GTP = 3',3'-c-di-GMP + 2 diphosphate</text>
        <dbReference type="Rhea" id="RHEA:24898"/>
        <dbReference type="ChEBI" id="CHEBI:33019"/>
        <dbReference type="ChEBI" id="CHEBI:37565"/>
        <dbReference type="ChEBI" id="CHEBI:58805"/>
        <dbReference type="EC" id="2.7.7.65"/>
    </reaction>
</comment>
<evidence type="ECO:0000256" key="5">
    <source>
        <dbReference type="SAM" id="Phobius"/>
    </source>
</evidence>
<keyword evidence="5" id="KW-0472">Membrane</keyword>
<feature type="transmembrane region" description="Helical" evidence="5">
    <location>
        <begin position="16"/>
        <end position="35"/>
    </location>
</feature>
<dbReference type="GO" id="GO:1902201">
    <property type="term" value="P:negative regulation of bacterial-type flagellum-dependent cell motility"/>
    <property type="evidence" value="ECO:0007669"/>
    <property type="project" value="TreeGrafter"/>
</dbReference>
<comment type="cofactor">
    <cofactor evidence="1">
        <name>Mg(2+)</name>
        <dbReference type="ChEBI" id="CHEBI:18420"/>
    </cofactor>
</comment>
<dbReference type="PANTHER" id="PTHR45138:SF9">
    <property type="entry name" value="DIGUANYLATE CYCLASE DGCM-RELATED"/>
    <property type="match status" value="1"/>
</dbReference>